<name>A0ABW0T8R1_9HYPH</name>
<keyword evidence="2" id="KW-1185">Reference proteome</keyword>
<accession>A0ABW0T8R1</accession>
<reference evidence="2" key="1">
    <citation type="journal article" date="2019" name="Int. J. Syst. Evol. Microbiol.">
        <title>The Global Catalogue of Microorganisms (GCM) 10K type strain sequencing project: providing services to taxonomists for standard genome sequencing and annotation.</title>
        <authorList>
            <consortium name="The Broad Institute Genomics Platform"/>
            <consortium name="The Broad Institute Genome Sequencing Center for Infectious Disease"/>
            <person name="Wu L."/>
            <person name="Ma J."/>
        </authorList>
    </citation>
    <scope>NUCLEOTIDE SEQUENCE [LARGE SCALE GENOMIC DNA]</scope>
    <source>
        <strain evidence="2">JCM 3366</strain>
    </source>
</reference>
<dbReference type="Proteomes" id="UP001596107">
    <property type="component" value="Unassembled WGS sequence"/>
</dbReference>
<evidence type="ECO:0008006" key="3">
    <source>
        <dbReference type="Google" id="ProtNLM"/>
    </source>
</evidence>
<evidence type="ECO:0000313" key="2">
    <source>
        <dbReference type="Proteomes" id="UP001596107"/>
    </source>
</evidence>
<dbReference type="EMBL" id="JBHSNB010000002">
    <property type="protein sequence ID" value="MFC5585752.1"/>
    <property type="molecule type" value="Genomic_DNA"/>
</dbReference>
<organism evidence="1 2">
    <name type="scientific">Nitratireductor kimnyeongensis</name>
    <dbReference type="NCBI Taxonomy" id="430679"/>
    <lineage>
        <taxon>Bacteria</taxon>
        <taxon>Pseudomonadati</taxon>
        <taxon>Pseudomonadota</taxon>
        <taxon>Alphaproteobacteria</taxon>
        <taxon>Hyphomicrobiales</taxon>
        <taxon>Phyllobacteriaceae</taxon>
        <taxon>Nitratireductor</taxon>
    </lineage>
</organism>
<dbReference type="RefSeq" id="WP_223022635.1">
    <property type="nucleotide sequence ID" value="NZ_CP078143.1"/>
</dbReference>
<gene>
    <name evidence="1" type="ORF">ACFPOD_11565</name>
</gene>
<proteinExistence type="predicted"/>
<comment type="caution">
    <text evidence="1">The sequence shown here is derived from an EMBL/GenBank/DDBJ whole genome shotgun (WGS) entry which is preliminary data.</text>
</comment>
<sequence>MPGAVIVRGESREAHDARIAADPFMEYGVVSAETYEIDPKRTVPALEFTKAA</sequence>
<protein>
    <recommendedName>
        <fullName evidence="3">YCII-related domain-containing protein</fullName>
    </recommendedName>
</protein>
<evidence type="ECO:0000313" key="1">
    <source>
        <dbReference type="EMBL" id="MFC5585752.1"/>
    </source>
</evidence>